<protein>
    <submittedName>
        <fullName evidence="1">DUF2125 domain-containing protein</fullName>
    </submittedName>
</protein>
<dbReference type="RefSeq" id="WP_377758235.1">
    <property type="nucleotide sequence ID" value="NZ_JBHRXY010000001.1"/>
</dbReference>
<comment type="caution">
    <text evidence="1">The sequence shown here is derived from an EMBL/GenBank/DDBJ whole genome shotgun (WGS) entry which is preliminary data.</text>
</comment>
<gene>
    <name evidence="1" type="ORF">ACFOM8_00105</name>
</gene>
<evidence type="ECO:0000313" key="1">
    <source>
        <dbReference type="EMBL" id="MFC3627843.1"/>
    </source>
</evidence>
<sequence>MRISRLLAIIALALAGVWFAAEPLLVAQARRHVQADGIAPQPGWGRLGLALSGATLPTRAGPLVLPGLDLWVTPLAPTTLRAELPAAAFLDAPAGRRQIGMEDAVAAVTLSPLGAARQASASFAALALDGAPLSGQGGVTARRVADDRLSGHPLQVRIDLPDLRLPQARSATGGLRLWLDRAPGLATQAPPAVLGVMTEGLEIDTGGFTVRLAGQLSKGADGLAQGRVALYSGDAAAMLDAAIGAGLIPPNVRLLARAMLNRIGQMDFASGGEEWPVMPPAAQGQVRIPLEMRGGRMYLGTIEIGAAPAWPVP</sequence>
<organism evidence="1 2">
    <name type="scientific">Paracoccus angustae</name>
    <dbReference type="NCBI Taxonomy" id="1671480"/>
    <lineage>
        <taxon>Bacteria</taxon>
        <taxon>Pseudomonadati</taxon>
        <taxon>Pseudomonadota</taxon>
        <taxon>Alphaproteobacteria</taxon>
        <taxon>Rhodobacterales</taxon>
        <taxon>Paracoccaceae</taxon>
        <taxon>Paracoccus</taxon>
    </lineage>
</organism>
<dbReference type="Proteomes" id="UP001595539">
    <property type="component" value="Unassembled WGS sequence"/>
</dbReference>
<proteinExistence type="predicted"/>
<reference evidence="2" key="1">
    <citation type="journal article" date="2019" name="Int. J. Syst. Evol. Microbiol.">
        <title>The Global Catalogue of Microorganisms (GCM) 10K type strain sequencing project: providing services to taxonomists for standard genome sequencing and annotation.</title>
        <authorList>
            <consortium name="The Broad Institute Genomics Platform"/>
            <consortium name="The Broad Institute Genome Sequencing Center for Infectious Disease"/>
            <person name="Wu L."/>
            <person name="Ma J."/>
        </authorList>
    </citation>
    <scope>NUCLEOTIDE SEQUENCE [LARGE SCALE GENOMIC DNA]</scope>
    <source>
        <strain evidence="2">KCTC 42473</strain>
    </source>
</reference>
<dbReference type="EMBL" id="JBHRXY010000001">
    <property type="protein sequence ID" value="MFC3627843.1"/>
    <property type="molecule type" value="Genomic_DNA"/>
</dbReference>
<dbReference type="Pfam" id="PF09898">
    <property type="entry name" value="DUF2125"/>
    <property type="match status" value="1"/>
</dbReference>
<dbReference type="InterPro" id="IPR018666">
    <property type="entry name" value="DUF2125"/>
</dbReference>
<accession>A0ABV7TYR6</accession>
<evidence type="ECO:0000313" key="2">
    <source>
        <dbReference type="Proteomes" id="UP001595539"/>
    </source>
</evidence>
<keyword evidence="2" id="KW-1185">Reference proteome</keyword>
<name>A0ABV7TYR6_9RHOB</name>